<dbReference type="Proteomes" id="UP000674416">
    <property type="component" value="Unassembled WGS sequence"/>
</dbReference>
<evidence type="ECO:0000256" key="1">
    <source>
        <dbReference type="ARBA" id="ARBA00008857"/>
    </source>
</evidence>
<comment type="caution">
    <text evidence="7">The sequence shown here is derived from an EMBL/GenBank/DDBJ whole genome shotgun (WGS) entry which is preliminary data.</text>
</comment>
<keyword evidence="2 4" id="KW-0238">DNA-binding</keyword>
<dbReference type="PROSITE" id="PS51898">
    <property type="entry name" value="TYR_RECOMBINASE"/>
    <property type="match status" value="1"/>
</dbReference>
<dbReference type="PANTHER" id="PTHR30349">
    <property type="entry name" value="PHAGE INTEGRASE-RELATED"/>
    <property type="match status" value="1"/>
</dbReference>
<evidence type="ECO:0000256" key="4">
    <source>
        <dbReference type="PROSITE-ProRule" id="PRU01248"/>
    </source>
</evidence>
<dbReference type="PROSITE" id="PS51900">
    <property type="entry name" value="CB"/>
    <property type="match status" value="1"/>
</dbReference>
<dbReference type="InterPro" id="IPR010998">
    <property type="entry name" value="Integrase_recombinase_N"/>
</dbReference>
<dbReference type="PANTHER" id="PTHR30349:SF41">
    <property type="entry name" value="INTEGRASE_RECOMBINASE PROTEIN MJ0367-RELATED"/>
    <property type="match status" value="1"/>
</dbReference>
<dbReference type="Pfam" id="PF00589">
    <property type="entry name" value="Phage_integrase"/>
    <property type="match status" value="1"/>
</dbReference>
<dbReference type="InterPro" id="IPR044068">
    <property type="entry name" value="CB"/>
</dbReference>
<dbReference type="InterPro" id="IPR002104">
    <property type="entry name" value="Integrase_catalytic"/>
</dbReference>
<feature type="domain" description="Core-binding (CB)" evidence="6">
    <location>
        <begin position="26"/>
        <end position="128"/>
    </location>
</feature>
<dbReference type="Gene3D" id="1.10.443.10">
    <property type="entry name" value="Intergrase catalytic core"/>
    <property type="match status" value="1"/>
</dbReference>
<dbReference type="Pfam" id="PF13102">
    <property type="entry name" value="Phage_int_SAM_5"/>
    <property type="match status" value="1"/>
</dbReference>
<dbReference type="SUPFAM" id="SSF56349">
    <property type="entry name" value="DNA breaking-rejoining enzymes"/>
    <property type="match status" value="1"/>
</dbReference>
<evidence type="ECO:0000259" key="5">
    <source>
        <dbReference type="PROSITE" id="PS51898"/>
    </source>
</evidence>
<evidence type="ECO:0000259" key="6">
    <source>
        <dbReference type="PROSITE" id="PS51900"/>
    </source>
</evidence>
<proteinExistence type="inferred from homology"/>
<accession>A0ABS4CT99</accession>
<protein>
    <submittedName>
        <fullName evidence="7">Integrase/recombinase XerD</fullName>
    </submittedName>
</protein>
<keyword evidence="3" id="KW-0233">DNA recombination</keyword>
<keyword evidence="8" id="KW-1185">Reference proteome</keyword>
<evidence type="ECO:0000256" key="3">
    <source>
        <dbReference type="ARBA" id="ARBA00023172"/>
    </source>
</evidence>
<dbReference type="InterPro" id="IPR050090">
    <property type="entry name" value="Tyrosine_recombinase_XerCD"/>
</dbReference>
<evidence type="ECO:0000256" key="2">
    <source>
        <dbReference type="ARBA" id="ARBA00023125"/>
    </source>
</evidence>
<dbReference type="CDD" id="cd00397">
    <property type="entry name" value="DNA_BRE_C"/>
    <property type="match status" value="1"/>
</dbReference>
<dbReference type="Gene3D" id="1.10.150.130">
    <property type="match status" value="1"/>
</dbReference>
<feature type="domain" description="Tyr recombinase" evidence="5">
    <location>
        <begin position="150"/>
        <end position="332"/>
    </location>
</feature>
<evidence type="ECO:0000313" key="7">
    <source>
        <dbReference type="EMBL" id="MBP1080781.1"/>
    </source>
</evidence>
<gene>
    <name evidence="7" type="ORF">JOC74_001269</name>
</gene>
<dbReference type="InterPro" id="IPR013762">
    <property type="entry name" value="Integrase-like_cat_sf"/>
</dbReference>
<dbReference type="InterPro" id="IPR011010">
    <property type="entry name" value="DNA_brk_join_enz"/>
</dbReference>
<dbReference type="InterPro" id="IPR025269">
    <property type="entry name" value="SAM-like_dom"/>
</dbReference>
<sequence length="344" mass="40867">MARAFIGTRLNGSAQSNRTRVGMERYTLDEALEAFIKAKEAEGVRPRTIHDYRKHIQYLKMFLKECNYDISDINELTAKVIREYIIYMKQTKMAYKGIENREKEVAGLSVNTINIRLRTLKTMCNFWFREQIIGTNPISNIKQVKDDEHTEVQGLNDEELNKLLGYFNTREYAQWRDKVLILLLLDTGMRINEAVNLKLVHIDFKLLTIHIPSEISKNRKGRDVPITREVAKLLQELHNETSNYFHECDYVFYNAYGEVFTAEAFRRRLNRIKKRIGFKKLHPHMFRHTFCRNFILNGGDIFTLQKIVDHADIKTTRNYLQMEKEHINQQHNKYSPVRKYLDKR</sequence>
<dbReference type="RefSeq" id="WP_211086089.1">
    <property type="nucleotide sequence ID" value="NZ_JAFDST010000001.1"/>
</dbReference>
<evidence type="ECO:0000313" key="8">
    <source>
        <dbReference type="Proteomes" id="UP000674416"/>
    </source>
</evidence>
<organism evidence="7 8">
    <name type="scientific">Bacillus capparidis</name>
    <dbReference type="NCBI Taxonomy" id="1840411"/>
    <lineage>
        <taxon>Bacteria</taxon>
        <taxon>Bacillati</taxon>
        <taxon>Bacillota</taxon>
        <taxon>Bacilli</taxon>
        <taxon>Bacillales</taxon>
        <taxon>Bacillaceae</taxon>
        <taxon>Bacillus</taxon>
    </lineage>
</organism>
<name>A0ABS4CT99_9BACI</name>
<dbReference type="EMBL" id="JAFDST010000001">
    <property type="protein sequence ID" value="MBP1080781.1"/>
    <property type="molecule type" value="Genomic_DNA"/>
</dbReference>
<reference evidence="7 8" key="1">
    <citation type="submission" date="2021-01" db="EMBL/GenBank/DDBJ databases">
        <title>Genomic Encyclopedia of Type Strains, Phase IV (KMG-IV): sequencing the most valuable type-strain genomes for metagenomic binning, comparative biology and taxonomic classification.</title>
        <authorList>
            <person name="Goeker M."/>
        </authorList>
    </citation>
    <scope>NUCLEOTIDE SEQUENCE [LARGE SCALE GENOMIC DNA]</scope>
    <source>
        <strain evidence="7 8">DSM 103394</strain>
    </source>
</reference>
<comment type="similarity">
    <text evidence="1">Belongs to the 'phage' integrase family.</text>
</comment>